<dbReference type="PANTHER" id="PTHR44591:SF3">
    <property type="entry name" value="RESPONSE REGULATORY DOMAIN-CONTAINING PROTEIN"/>
    <property type="match status" value="1"/>
</dbReference>
<evidence type="ECO:0000313" key="7">
    <source>
        <dbReference type="Proteomes" id="UP001524944"/>
    </source>
</evidence>
<dbReference type="SUPFAM" id="SSF52172">
    <property type="entry name" value="CheY-like"/>
    <property type="match status" value="1"/>
</dbReference>
<dbReference type="Proteomes" id="UP001524944">
    <property type="component" value="Unassembled WGS sequence"/>
</dbReference>
<evidence type="ECO:0000256" key="4">
    <source>
        <dbReference type="PROSITE-ProRule" id="PRU00169"/>
    </source>
</evidence>
<dbReference type="EMBL" id="JANPWE010000005">
    <property type="protein sequence ID" value="MCR6546073.1"/>
    <property type="molecule type" value="Genomic_DNA"/>
</dbReference>
<name>A0ABT1Y5C3_9FIRM</name>
<protein>
    <recommendedName>
        <fullName evidence="1">Stage 0 sporulation protein A homolog</fullName>
    </recommendedName>
</protein>
<dbReference type="Gene3D" id="3.40.50.2300">
    <property type="match status" value="1"/>
</dbReference>
<comment type="function">
    <text evidence="3">May play the central regulatory role in sporulation. It may be an element of the effector pathway responsible for the activation of sporulation genes in response to nutritional stress. Spo0A may act in concert with spo0H (a sigma factor) to control the expression of some genes that are critical to the sporulation process.</text>
</comment>
<evidence type="ECO:0000256" key="3">
    <source>
        <dbReference type="ARBA" id="ARBA00024867"/>
    </source>
</evidence>
<dbReference type="PROSITE" id="PS50110">
    <property type="entry name" value="RESPONSE_REGULATORY"/>
    <property type="match status" value="1"/>
</dbReference>
<organism evidence="6 7">
    <name type="scientific">Dehalobacterium formicoaceticum</name>
    <dbReference type="NCBI Taxonomy" id="51515"/>
    <lineage>
        <taxon>Bacteria</taxon>
        <taxon>Bacillati</taxon>
        <taxon>Bacillota</taxon>
        <taxon>Clostridia</taxon>
        <taxon>Eubacteriales</taxon>
        <taxon>Peptococcaceae</taxon>
        <taxon>Dehalobacterium</taxon>
    </lineage>
</organism>
<evidence type="ECO:0000256" key="1">
    <source>
        <dbReference type="ARBA" id="ARBA00018672"/>
    </source>
</evidence>
<evidence type="ECO:0000313" key="6">
    <source>
        <dbReference type="EMBL" id="MCR6546073.1"/>
    </source>
</evidence>
<dbReference type="InterPro" id="IPR050595">
    <property type="entry name" value="Bact_response_regulator"/>
</dbReference>
<proteinExistence type="predicted"/>
<feature type="modified residue" description="4-aspartylphosphate" evidence="4">
    <location>
        <position position="55"/>
    </location>
</feature>
<evidence type="ECO:0000259" key="5">
    <source>
        <dbReference type="PROSITE" id="PS50110"/>
    </source>
</evidence>
<dbReference type="RefSeq" id="WP_089612084.1">
    <property type="nucleotide sequence ID" value="NZ_CP022121.1"/>
</dbReference>
<keyword evidence="7" id="KW-1185">Reference proteome</keyword>
<reference evidence="6 7" key="1">
    <citation type="submission" date="2022-08" db="EMBL/GenBank/DDBJ databases">
        <title>Proteogenomics of the novel Dehalobacterium formicoaceticum strain EZ94 highlights a key role of methyltransferases during anaerobic dichloromethane degradation.</title>
        <authorList>
            <person name="Wasmund K."/>
        </authorList>
    </citation>
    <scope>NUCLEOTIDE SEQUENCE [LARGE SCALE GENOMIC DNA]</scope>
    <source>
        <strain evidence="6 7">EZ94</strain>
    </source>
</reference>
<feature type="domain" description="Response regulatory" evidence="5">
    <location>
        <begin position="3"/>
        <end position="98"/>
    </location>
</feature>
<sequence length="98" mass="11461">MLNIAICDDENSFCTELEEYLLKINNKYHVDIYSTGEELCQKIAEKAHYDLIFLDIEMSKLNGIETGKYIRENLHAHFIQIVYVSAQSNYAMELYSEN</sequence>
<gene>
    <name evidence="6" type="ORF">NVS47_11205</name>
</gene>
<dbReference type="PANTHER" id="PTHR44591">
    <property type="entry name" value="STRESS RESPONSE REGULATOR PROTEIN 1"/>
    <property type="match status" value="1"/>
</dbReference>
<accession>A0ABT1Y5C3</accession>
<dbReference type="InterPro" id="IPR001789">
    <property type="entry name" value="Sig_transdc_resp-reg_receiver"/>
</dbReference>
<evidence type="ECO:0000256" key="2">
    <source>
        <dbReference type="ARBA" id="ARBA00022553"/>
    </source>
</evidence>
<dbReference type="Pfam" id="PF00072">
    <property type="entry name" value="Response_reg"/>
    <property type="match status" value="1"/>
</dbReference>
<dbReference type="CDD" id="cd00156">
    <property type="entry name" value="REC"/>
    <property type="match status" value="1"/>
</dbReference>
<dbReference type="InterPro" id="IPR011006">
    <property type="entry name" value="CheY-like_superfamily"/>
</dbReference>
<keyword evidence="2 4" id="KW-0597">Phosphoprotein</keyword>
<comment type="caution">
    <text evidence="6">The sequence shown here is derived from an EMBL/GenBank/DDBJ whole genome shotgun (WGS) entry which is preliminary data.</text>
</comment>